<accession>X0SDU7</accession>
<feature type="domain" description="Tyr recombinase" evidence="3">
    <location>
        <begin position="4"/>
        <end position="192"/>
    </location>
</feature>
<evidence type="ECO:0000256" key="1">
    <source>
        <dbReference type="ARBA" id="ARBA00023125"/>
    </source>
</evidence>
<dbReference type="CDD" id="cd00397">
    <property type="entry name" value="DNA_BRE_C"/>
    <property type="match status" value="1"/>
</dbReference>
<dbReference type="PROSITE" id="PS51898">
    <property type="entry name" value="TYR_RECOMBINASE"/>
    <property type="match status" value="1"/>
</dbReference>
<dbReference type="InterPro" id="IPR013762">
    <property type="entry name" value="Integrase-like_cat_sf"/>
</dbReference>
<evidence type="ECO:0000256" key="2">
    <source>
        <dbReference type="ARBA" id="ARBA00023172"/>
    </source>
</evidence>
<protein>
    <recommendedName>
        <fullName evidence="3">Tyr recombinase domain-containing protein</fullName>
    </recommendedName>
</protein>
<name>X0SDU7_9ZZZZ</name>
<dbReference type="EMBL" id="BARS01009759">
    <property type="protein sequence ID" value="GAF79179.1"/>
    <property type="molecule type" value="Genomic_DNA"/>
</dbReference>
<evidence type="ECO:0000313" key="4">
    <source>
        <dbReference type="EMBL" id="GAF79179.1"/>
    </source>
</evidence>
<evidence type="ECO:0000259" key="3">
    <source>
        <dbReference type="PROSITE" id="PS51898"/>
    </source>
</evidence>
<keyword evidence="1" id="KW-0238">DNA-binding</keyword>
<sequence length="196" mass="22379">MVIDRTKYMNINEIKQLRAFTEGWCLRDLRDGRITGVHTWMVVDLSLATGLRVSELSAIQTKDIDLKRGFIKVQRRKRKKKVVDSLAISPELNKHLKEYIEWADLTTGPLFIGKRGPMTLYALQHIWRRAVKEAGLPKELSIHSARHSMAVHLLKKTGNLRQVQKQLGHASPATTANMYADISFEDMQNGVTGLYQ</sequence>
<proteinExistence type="predicted"/>
<dbReference type="GO" id="GO:0006310">
    <property type="term" value="P:DNA recombination"/>
    <property type="evidence" value="ECO:0007669"/>
    <property type="project" value="UniProtKB-KW"/>
</dbReference>
<dbReference type="PANTHER" id="PTHR30349:SF41">
    <property type="entry name" value="INTEGRASE_RECOMBINASE PROTEIN MJ0367-RELATED"/>
    <property type="match status" value="1"/>
</dbReference>
<dbReference type="InterPro" id="IPR002104">
    <property type="entry name" value="Integrase_catalytic"/>
</dbReference>
<comment type="caution">
    <text evidence="4">The sequence shown here is derived from an EMBL/GenBank/DDBJ whole genome shotgun (WGS) entry which is preliminary data.</text>
</comment>
<dbReference type="Pfam" id="PF00589">
    <property type="entry name" value="Phage_integrase"/>
    <property type="match status" value="1"/>
</dbReference>
<reference evidence="4" key="1">
    <citation type="journal article" date="2014" name="Front. Microbiol.">
        <title>High frequency of phylogenetically diverse reductive dehalogenase-homologous genes in deep subseafloor sedimentary metagenomes.</title>
        <authorList>
            <person name="Kawai M."/>
            <person name="Futagami T."/>
            <person name="Toyoda A."/>
            <person name="Takaki Y."/>
            <person name="Nishi S."/>
            <person name="Hori S."/>
            <person name="Arai W."/>
            <person name="Tsubouchi T."/>
            <person name="Morono Y."/>
            <person name="Uchiyama I."/>
            <person name="Ito T."/>
            <person name="Fujiyama A."/>
            <person name="Inagaki F."/>
            <person name="Takami H."/>
        </authorList>
    </citation>
    <scope>NUCLEOTIDE SEQUENCE</scope>
    <source>
        <strain evidence="4">Expedition CK06-06</strain>
    </source>
</reference>
<dbReference type="PANTHER" id="PTHR30349">
    <property type="entry name" value="PHAGE INTEGRASE-RELATED"/>
    <property type="match status" value="1"/>
</dbReference>
<dbReference type="InterPro" id="IPR050090">
    <property type="entry name" value="Tyrosine_recombinase_XerCD"/>
</dbReference>
<dbReference type="GO" id="GO:0015074">
    <property type="term" value="P:DNA integration"/>
    <property type="evidence" value="ECO:0007669"/>
    <property type="project" value="InterPro"/>
</dbReference>
<gene>
    <name evidence="4" type="ORF">S01H1_18275</name>
</gene>
<dbReference type="GO" id="GO:0003677">
    <property type="term" value="F:DNA binding"/>
    <property type="evidence" value="ECO:0007669"/>
    <property type="project" value="UniProtKB-KW"/>
</dbReference>
<organism evidence="4">
    <name type="scientific">marine sediment metagenome</name>
    <dbReference type="NCBI Taxonomy" id="412755"/>
    <lineage>
        <taxon>unclassified sequences</taxon>
        <taxon>metagenomes</taxon>
        <taxon>ecological metagenomes</taxon>
    </lineage>
</organism>
<dbReference type="Gene3D" id="1.10.443.10">
    <property type="entry name" value="Intergrase catalytic core"/>
    <property type="match status" value="1"/>
</dbReference>
<dbReference type="SUPFAM" id="SSF56349">
    <property type="entry name" value="DNA breaking-rejoining enzymes"/>
    <property type="match status" value="1"/>
</dbReference>
<dbReference type="InterPro" id="IPR011010">
    <property type="entry name" value="DNA_brk_join_enz"/>
</dbReference>
<keyword evidence="2" id="KW-0233">DNA recombination</keyword>
<dbReference type="AlphaFoldDB" id="X0SDU7"/>